<dbReference type="InParanoid" id="K3WH52"/>
<evidence type="ECO:0000313" key="3">
    <source>
        <dbReference type="Proteomes" id="UP000019132"/>
    </source>
</evidence>
<evidence type="ECO:0000313" key="2">
    <source>
        <dbReference type="EnsemblProtists" id="PYU1_T004293"/>
    </source>
</evidence>
<accession>K3WH52</accession>
<dbReference type="AlphaFoldDB" id="K3WH52"/>
<dbReference type="EnsemblProtists" id="PYU1_T004293">
    <property type="protein sequence ID" value="PYU1_T004293"/>
    <property type="gene ID" value="PYU1_G004283"/>
</dbReference>
<reference evidence="2" key="3">
    <citation type="submission" date="2015-02" db="UniProtKB">
        <authorList>
            <consortium name="EnsemblProtists"/>
        </authorList>
    </citation>
    <scope>IDENTIFICATION</scope>
    <source>
        <strain evidence="2">DAOM BR144</strain>
    </source>
</reference>
<feature type="region of interest" description="Disordered" evidence="1">
    <location>
        <begin position="713"/>
        <end position="780"/>
    </location>
</feature>
<organism evidence="2 3">
    <name type="scientific">Globisporangium ultimum (strain ATCC 200006 / CBS 805.95 / DAOM BR144)</name>
    <name type="common">Pythium ultimum</name>
    <dbReference type="NCBI Taxonomy" id="431595"/>
    <lineage>
        <taxon>Eukaryota</taxon>
        <taxon>Sar</taxon>
        <taxon>Stramenopiles</taxon>
        <taxon>Oomycota</taxon>
        <taxon>Peronosporomycetes</taxon>
        <taxon>Pythiales</taxon>
        <taxon>Pythiaceae</taxon>
        <taxon>Globisporangium</taxon>
    </lineage>
</organism>
<dbReference type="Proteomes" id="UP000019132">
    <property type="component" value="Unassembled WGS sequence"/>
</dbReference>
<sequence>MSMSSDAAADRAREELVLAILTQDRVAARHRLGGSGGNTLPYGWSLLENDHFKRALQWLRPDFEPPTLHDVRHAHLPKLHAATQADIQTFLKSASLLTIVCSTEIVADHKRNIKWFAVDQDCRSELLGIAANVATEYPEEIAARVRQFIQQIPRSPTCMLHFCNDSFGAAHVARGLLKKKNPAAASLMSSGSGVVFVGGCMMQQTLLLFRDMLETISCVNLALEKCMEVVSFLRTCKPLQQQLGVQVCVPTPENFHSFIVCANQLLALKDTLQRVVSGENDADMATYLLNAAANNNTSSSRERAFMDAVGDDMFWMCLAFTQEVMRPFAYLTVLSDMGHATSAQLLLCWVMLQNTINFSSMVLEIDKDNFNMMLVDRIRMFSEDHVFACLIFDPRIHGLSLSAHGKRKARLIIADLGTKLNPSINRVQLVEQLLKYLNRERPFDDDDSWAMMASMPRLFWMEYLADMPELASVALAVLGFHSHLMPLEETWWTCTQRHRRTSNRNNASSLKSGVLSAELEQVRFHYSKTQSSNSAESAKKQSLSKYRKCLIATGGTSAAAGRDRPEELFADDDCGMISSLPFTLSEEITDEDKTRAFRGAEIRSSPSQQLHSTSSSLHGLDCASVALRQFKYWLQRLDEHEKNLPVDEVDADGSLQRFDAEWLELSVETAQQIRACVDKFVLDHPSSNEYAASASSISAGATESASDPLFATAASSTGTDERGATSENSEEDEDGDPRHEVQDRFDHEDPSHSHHHECEEDDGDDHFTVHEGAASDVIGV</sequence>
<feature type="compositionally biased region" description="Basic and acidic residues" evidence="1">
    <location>
        <begin position="736"/>
        <end position="758"/>
    </location>
</feature>
<dbReference type="InterPro" id="IPR012337">
    <property type="entry name" value="RNaseH-like_sf"/>
</dbReference>
<reference evidence="3" key="2">
    <citation type="submission" date="2010-04" db="EMBL/GenBank/DDBJ databases">
        <authorList>
            <person name="Buell R."/>
            <person name="Hamilton J."/>
            <person name="Hostetler J."/>
        </authorList>
    </citation>
    <scope>NUCLEOTIDE SEQUENCE [LARGE SCALE GENOMIC DNA]</scope>
    <source>
        <strain evidence="3">DAOM:BR144</strain>
    </source>
</reference>
<dbReference type="eggNOG" id="ENOG502S6JI">
    <property type="taxonomic scope" value="Eukaryota"/>
</dbReference>
<dbReference type="EMBL" id="GL376567">
    <property type="status" value="NOT_ANNOTATED_CDS"/>
    <property type="molecule type" value="Genomic_DNA"/>
</dbReference>
<keyword evidence="3" id="KW-1185">Reference proteome</keyword>
<name>K3WH52_GLOUD</name>
<dbReference type="HOGENOM" id="CLU_015482_0_0_1"/>
<protein>
    <submittedName>
        <fullName evidence="2">Uncharacterized protein</fullName>
    </submittedName>
</protein>
<evidence type="ECO:0000256" key="1">
    <source>
        <dbReference type="SAM" id="MobiDB-lite"/>
    </source>
</evidence>
<dbReference type="SUPFAM" id="SSF53098">
    <property type="entry name" value="Ribonuclease H-like"/>
    <property type="match status" value="1"/>
</dbReference>
<dbReference type="VEuPathDB" id="FungiDB:PYU1_G004283"/>
<proteinExistence type="predicted"/>
<reference evidence="3" key="1">
    <citation type="journal article" date="2010" name="Genome Biol.">
        <title>Genome sequence of the necrotrophic plant pathogen Pythium ultimum reveals original pathogenicity mechanisms and effector repertoire.</title>
        <authorList>
            <person name="Levesque C.A."/>
            <person name="Brouwer H."/>
            <person name="Cano L."/>
            <person name="Hamilton J.P."/>
            <person name="Holt C."/>
            <person name="Huitema E."/>
            <person name="Raffaele S."/>
            <person name="Robideau G.P."/>
            <person name="Thines M."/>
            <person name="Win J."/>
            <person name="Zerillo M.M."/>
            <person name="Beakes G.W."/>
            <person name="Boore J.L."/>
            <person name="Busam D."/>
            <person name="Dumas B."/>
            <person name="Ferriera S."/>
            <person name="Fuerstenberg S.I."/>
            <person name="Gachon C.M."/>
            <person name="Gaulin E."/>
            <person name="Govers F."/>
            <person name="Grenville-Briggs L."/>
            <person name="Horner N."/>
            <person name="Hostetler J."/>
            <person name="Jiang R.H."/>
            <person name="Johnson J."/>
            <person name="Krajaejun T."/>
            <person name="Lin H."/>
            <person name="Meijer H.J."/>
            <person name="Moore B."/>
            <person name="Morris P."/>
            <person name="Phuntmart V."/>
            <person name="Puiu D."/>
            <person name="Shetty J."/>
            <person name="Stajich J.E."/>
            <person name="Tripathy S."/>
            <person name="Wawra S."/>
            <person name="van West P."/>
            <person name="Whitty B.R."/>
            <person name="Coutinho P.M."/>
            <person name="Henrissat B."/>
            <person name="Martin F."/>
            <person name="Thomas P.D."/>
            <person name="Tyler B.M."/>
            <person name="De Vries R.P."/>
            <person name="Kamoun S."/>
            <person name="Yandell M."/>
            <person name="Tisserat N."/>
            <person name="Buell C.R."/>
        </authorList>
    </citation>
    <scope>NUCLEOTIDE SEQUENCE</scope>
    <source>
        <strain evidence="3">DAOM:BR144</strain>
    </source>
</reference>